<dbReference type="Proteomes" id="UP001605036">
    <property type="component" value="Unassembled WGS sequence"/>
</dbReference>
<accession>A0ABD1YZU2</accession>
<gene>
    <name evidence="2" type="ORF">R1flu_007783</name>
</gene>
<comment type="caution">
    <text evidence="2">The sequence shown here is derived from an EMBL/GenBank/DDBJ whole genome shotgun (WGS) entry which is preliminary data.</text>
</comment>
<dbReference type="AlphaFoldDB" id="A0ABD1YZU2"/>
<evidence type="ECO:0000313" key="3">
    <source>
        <dbReference type="Proteomes" id="UP001605036"/>
    </source>
</evidence>
<feature type="region of interest" description="Disordered" evidence="1">
    <location>
        <begin position="197"/>
        <end position="219"/>
    </location>
</feature>
<evidence type="ECO:0000256" key="1">
    <source>
        <dbReference type="SAM" id="MobiDB-lite"/>
    </source>
</evidence>
<reference evidence="2 3" key="1">
    <citation type="submission" date="2024-09" db="EMBL/GenBank/DDBJ databases">
        <title>Chromosome-scale assembly of Riccia fluitans.</title>
        <authorList>
            <person name="Paukszto L."/>
            <person name="Sawicki J."/>
            <person name="Karawczyk K."/>
            <person name="Piernik-Szablinska J."/>
            <person name="Szczecinska M."/>
            <person name="Mazdziarz M."/>
        </authorList>
    </citation>
    <scope>NUCLEOTIDE SEQUENCE [LARGE SCALE GENOMIC DNA]</scope>
    <source>
        <strain evidence="2">Rf_01</strain>
        <tissue evidence="2">Aerial parts of the thallus</tissue>
    </source>
</reference>
<sequence>MDGGVDKMEIESQGCGDPGCRIWDRRSKKKTCGLPNNARSRQQGLLTWQLGRHSHDLGMPTKQNLQTLERSRRGIEERAAAELEHFVRRTLSKNVKPKGPRPTPHGEMRTHDEGITTFANKLPGRWHEWADPKMIAQAKSKPVPEEELTSLVGLTFGVSLICGMGVDSSGIAEPNRATLADSPLALPSTISRKLGARRALSHKSVGPQTDPESVGNLEYPPLEPCAKSRKVHVLWEPEW</sequence>
<evidence type="ECO:0000313" key="2">
    <source>
        <dbReference type="EMBL" id="KAL2636304.1"/>
    </source>
</evidence>
<proteinExistence type="predicted"/>
<dbReference type="EMBL" id="JBHFFA010000003">
    <property type="protein sequence ID" value="KAL2636304.1"/>
    <property type="molecule type" value="Genomic_DNA"/>
</dbReference>
<organism evidence="2 3">
    <name type="scientific">Riccia fluitans</name>
    <dbReference type="NCBI Taxonomy" id="41844"/>
    <lineage>
        <taxon>Eukaryota</taxon>
        <taxon>Viridiplantae</taxon>
        <taxon>Streptophyta</taxon>
        <taxon>Embryophyta</taxon>
        <taxon>Marchantiophyta</taxon>
        <taxon>Marchantiopsida</taxon>
        <taxon>Marchantiidae</taxon>
        <taxon>Marchantiales</taxon>
        <taxon>Ricciaceae</taxon>
        <taxon>Riccia</taxon>
    </lineage>
</organism>
<keyword evidence="3" id="KW-1185">Reference proteome</keyword>
<protein>
    <submittedName>
        <fullName evidence="2">Uncharacterized protein</fullName>
    </submittedName>
</protein>
<name>A0ABD1YZU2_9MARC</name>